<dbReference type="Proteomes" id="UP000821853">
    <property type="component" value="Chromosome 1"/>
</dbReference>
<organism evidence="2 3">
    <name type="scientific">Haemaphysalis longicornis</name>
    <name type="common">Bush tick</name>
    <dbReference type="NCBI Taxonomy" id="44386"/>
    <lineage>
        <taxon>Eukaryota</taxon>
        <taxon>Metazoa</taxon>
        <taxon>Ecdysozoa</taxon>
        <taxon>Arthropoda</taxon>
        <taxon>Chelicerata</taxon>
        <taxon>Arachnida</taxon>
        <taxon>Acari</taxon>
        <taxon>Parasitiformes</taxon>
        <taxon>Ixodida</taxon>
        <taxon>Ixodoidea</taxon>
        <taxon>Ixodidae</taxon>
        <taxon>Haemaphysalinae</taxon>
        <taxon>Haemaphysalis</taxon>
    </lineage>
</organism>
<evidence type="ECO:0000259" key="1">
    <source>
        <dbReference type="Pfam" id="PF21590"/>
    </source>
</evidence>
<dbReference type="AlphaFoldDB" id="A0A9J6FME6"/>
<dbReference type="Pfam" id="PF21590">
    <property type="entry name" value="AP5B1_C"/>
    <property type="match status" value="1"/>
</dbReference>
<gene>
    <name evidence="2" type="ORF">HPB48_011860</name>
</gene>
<evidence type="ECO:0000313" key="3">
    <source>
        <dbReference type="Proteomes" id="UP000821853"/>
    </source>
</evidence>
<evidence type="ECO:0000313" key="2">
    <source>
        <dbReference type="EMBL" id="KAH9363172.1"/>
    </source>
</evidence>
<dbReference type="EMBL" id="JABSTR010000001">
    <property type="protein sequence ID" value="KAH9363172.1"/>
    <property type="molecule type" value="Genomic_DNA"/>
</dbReference>
<protein>
    <recommendedName>
        <fullName evidence="1">AP5B1 C-terminal domain-containing protein</fullName>
    </recommendedName>
</protein>
<proteinExistence type="predicted"/>
<feature type="domain" description="AP5B1 C-terminal" evidence="1">
    <location>
        <begin position="120"/>
        <end position="184"/>
    </location>
</feature>
<sequence>MCHFKKTGAEFSSLISAHVPASFLMSGETCFEEAYSAGVLKLGMLETAGSLQKYCFVCQAVVKSHCKVMYRGCQSTPWPAVSFGPCSSPSPCERSVCACRLSGSGHQSSLRLGPPGPQLWRQLCEGLAPYVVRWQPRGLRAAFVLPPRSPVLVAVAARGPHLVASLRLQDWQLLPPVHAFLRTLVSGREGS</sequence>
<name>A0A9J6FME6_HAELO</name>
<reference evidence="2 3" key="1">
    <citation type="journal article" date="2020" name="Cell">
        <title>Large-Scale Comparative Analyses of Tick Genomes Elucidate Their Genetic Diversity and Vector Capacities.</title>
        <authorList>
            <consortium name="Tick Genome and Microbiome Consortium (TIGMIC)"/>
            <person name="Jia N."/>
            <person name="Wang J."/>
            <person name="Shi W."/>
            <person name="Du L."/>
            <person name="Sun Y."/>
            <person name="Zhan W."/>
            <person name="Jiang J.F."/>
            <person name="Wang Q."/>
            <person name="Zhang B."/>
            <person name="Ji P."/>
            <person name="Bell-Sakyi L."/>
            <person name="Cui X.M."/>
            <person name="Yuan T.T."/>
            <person name="Jiang B.G."/>
            <person name="Yang W.F."/>
            <person name="Lam T.T."/>
            <person name="Chang Q.C."/>
            <person name="Ding S.J."/>
            <person name="Wang X.J."/>
            <person name="Zhu J.G."/>
            <person name="Ruan X.D."/>
            <person name="Zhao L."/>
            <person name="Wei J.T."/>
            <person name="Ye R.Z."/>
            <person name="Que T.C."/>
            <person name="Du C.H."/>
            <person name="Zhou Y.H."/>
            <person name="Cheng J.X."/>
            <person name="Dai P.F."/>
            <person name="Guo W.B."/>
            <person name="Han X.H."/>
            <person name="Huang E.J."/>
            <person name="Li L.F."/>
            <person name="Wei W."/>
            <person name="Gao Y.C."/>
            <person name="Liu J.Z."/>
            <person name="Shao H.Z."/>
            <person name="Wang X."/>
            <person name="Wang C.C."/>
            <person name="Yang T.C."/>
            <person name="Huo Q.B."/>
            <person name="Li W."/>
            <person name="Chen H.Y."/>
            <person name="Chen S.E."/>
            <person name="Zhou L.G."/>
            <person name="Ni X.B."/>
            <person name="Tian J.H."/>
            <person name="Sheng Y."/>
            <person name="Liu T."/>
            <person name="Pan Y.S."/>
            <person name="Xia L.Y."/>
            <person name="Li J."/>
            <person name="Zhao F."/>
            <person name="Cao W.C."/>
        </authorList>
    </citation>
    <scope>NUCLEOTIDE SEQUENCE [LARGE SCALE GENOMIC DNA]</scope>
    <source>
        <strain evidence="2">HaeL-2018</strain>
    </source>
</reference>
<keyword evidence="3" id="KW-1185">Reference proteome</keyword>
<accession>A0A9J6FME6</accession>
<dbReference type="InterPro" id="IPR048981">
    <property type="entry name" value="AP5B1_C"/>
</dbReference>
<comment type="caution">
    <text evidence="2">The sequence shown here is derived from an EMBL/GenBank/DDBJ whole genome shotgun (WGS) entry which is preliminary data.</text>
</comment>
<dbReference type="VEuPathDB" id="VectorBase:HLOH_051477"/>